<feature type="domain" description="DUF1559" evidence="3">
    <location>
        <begin position="33"/>
        <end position="296"/>
    </location>
</feature>
<gene>
    <name evidence="4" type="ORF">ETAA8_26430</name>
</gene>
<dbReference type="InterPro" id="IPR012902">
    <property type="entry name" value="N_methyl_site"/>
</dbReference>
<dbReference type="InterPro" id="IPR045584">
    <property type="entry name" value="Pilin-like"/>
</dbReference>
<evidence type="ECO:0000259" key="3">
    <source>
        <dbReference type="Pfam" id="PF07596"/>
    </source>
</evidence>
<keyword evidence="5" id="KW-1185">Reference proteome</keyword>
<dbReference type="InterPro" id="IPR027558">
    <property type="entry name" value="Pre_pil_HX9DG_C"/>
</dbReference>
<feature type="compositionally biased region" description="Polar residues" evidence="1">
    <location>
        <begin position="316"/>
        <end position="335"/>
    </location>
</feature>
<organism evidence="4 5">
    <name type="scientific">Anatilimnocola aggregata</name>
    <dbReference type="NCBI Taxonomy" id="2528021"/>
    <lineage>
        <taxon>Bacteria</taxon>
        <taxon>Pseudomonadati</taxon>
        <taxon>Planctomycetota</taxon>
        <taxon>Planctomycetia</taxon>
        <taxon>Pirellulales</taxon>
        <taxon>Pirellulaceae</taxon>
        <taxon>Anatilimnocola</taxon>
    </lineage>
</organism>
<dbReference type="NCBIfam" id="TIGR02532">
    <property type="entry name" value="IV_pilin_GFxxxE"/>
    <property type="match status" value="1"/>
</dbReference>
<name>A0A517YBD0_9BACT</name>
<dbReference type="SUPFAM" id="SSF54523">
    <property type="entry name" value="Pili subunits"/>
    <property type="match status" value="1"/>
</dbReference>
<accession>A0A517YBD0</accession>
<keyword evidence="2" id="KW-0472">Membrane</keyword>
<dbReference type="PANTHER" id="PTHR30093">
    <property type="entry name" value="GENERAL SECRETION PATHWAY PROTEIN G"/>
    <property type="match status" value="1"/>
</dbReference>
<keyword evidence="2" id="KW-0812">Transmembrane</keyword>
<evidence type="ECO:0000256" key="2">
    <source>
        <dbReference type="SAM" id="Phobius"/>
    </source>
</evidence>
<evidence type="ECO:0000313" key="5">
    <source>
        <dbReference type="Proteomes" id="UP000315017"/>
    </source>
</evidence>
<keyword evidence="2" id="KW-1133">Transmembrane helix</keyword>
<sequence length="335" mass="35581">MGRNSRQAFTVVELLVVIAIIGVLMALLLPAVQMAREAARRMACLNNMKQIGLATKYYESSKQHLPPSRWFYPHASARPTNATDTTHALNWVHALADSLGRPDVTTDLATNAASPPTGGLGKVSGGAFKSLVCASDNSDNSDSVKAFKSSYAANSGRINAAVSGSNALDYFANGALDDRLKGSSDTFKIFQSTSGDIANGDGATNTLQFLENLDVYDWREASEEHLCGVMWEAVSSVTSQPTSSKGLNKNYDARAQGTGSPLSGSSDYARPSSQHPGGFVVCYADGSAKFMAETVDYGVFCLLMTSHGAKTKDPANPTNASPEPDWQSTKLPADF</sequence>
<feature type="transmembrane region" description="Helical" evidence="2">
    <location>
        <begin position="12"/>
        <end position="32"/>
    </location>
</feature>
<evidence type="ECO:0000313" key="4">
    <source>
        <dbReference type="EMBL" id="QDU27555.1"/>
    </source>
</evidence>
<reference evidence="4 5" key="1">
    <citation type="submission" date="2019-02" db="EMBL/GenBank/DDBJ databases">
        <title>Deep-cultivation of Planctomycetes and their phenomic and genomic characterization uncovers novel biology.</title>
        <authorList>
            <person name="Wiegand S."/>
            <person name="Jogler M."/>
            <person name="Boedeker C."/>
            <person name="Pinto D."/>
            <person name="Vollmers J."/>
            <person name="Rivas-Marin E."/>
            <person name="Kohn T."/>
            <person name="Peeters S.H."/>
            <person name="Heuer A."/>
            <person name="Rast P."/>
            <person name="Oberbeckmann S."/>
            <person name="Bunk B."/>
            <person name="Jeske O."/>
            <person name="Meyerdierks A."/>
            <person name="Storesund J.E."/>
            <person name="Kallscheuer N."/>
            <person name="Luecker S."/>
            <person name="Lage O.M."/>
            <person name="Pohl T."/>
            <person name="Merkel B.J."/>
            <person name="Hornburger P."/>
            <person name="Mueller R.-W."/>
            <person name="Bruemmer F."/>
            <person name="Labrenz M."/>
            <person name="Spormann A.M."/>
            <person name="Op den Camp H."/>
            <person name="Overmann J."/>
            <person name="Amann R."/>
            <person name="Jetten M.S.M."/>
            <person name="Mascher T."/>
            <person name="Medema M.H."/>
            <person name="Devos D.P."/>
            <person name="Kaster A.-K."/>
            <person name="Ovreas L."/>
            <person name="Rohde M."/>
            <person name="Galperin M.Y."/>
            <person name="Jogler C."/>
        </authorList>
    </citation>
    <scope>NUCLEOTIDE SEQUENCE [LARGE SCALE GENOMIC DNA]</scope>
    <source>
        <strain evidence="4 5">ETA_A8</strain>
    </source>
</reference>
<protein>
    <recommendedName>
        <fullName evidence="3">DUF1559 domain-containing protein</fullName>
    </recommendedName>
</protein>
<dbReference type="PANTHER" id="PTHR30093:SF2">
    <property type="entry name" value="TYPE II SECRETION SYSTEM PROTEIN H"/>
    <property type="match status" value="1"/>
</dbReference>
<proteinExistence type="predicted"/>
<dbReference type="EMBL" id="CP036274">
    <property type="protein sequence ID" value="QDU27555.1"/>
    <property type="molecule type" value="Genomic_DNA"/>
</dbReference>
<dbReference type="Gene3D" id="3.30.700.10">
    <property type="entry name" value="Glycoprotein, Type 4 Pilin"/>
    <property type="match status" value="1"/>
</dbReference>
<feature type="compositionally biased region" description="Polar residues" evidence="1">
    <location>
        <begin position="257"/>
        <end position="271"/>
    </location>
</feature>
<dbReference type="Pfam" id="PF07596">
    <property type="entry name" value="SBP_bac_10"/>
    <property type="match status" value="1"/>
</dbReference>
<feature type="region of interest" description="Disordered" evidence="1">
    <location>
        <begin position="239"/>
        <end position="271"/>
    </location>
</feature>
<dbReference type="AlphaFoldDB" id="A0A517YBD0"/>
<dbReference type="InterPro" id="IPR011453">
    <property type="entry name" value="DUF1559"/>
</dbReference>
<feature type="region of interest" description="Disordered" evidence="1">
    <location>
        <begin position="311"/>
        <end position="335"/>
    </location>
</feature>
<evidence type="ECO:0000256" key="1">
    <source>
        <dbReference type="SAM" id="MobiDB-lite"/>
    </source>
</evidence>
<dbReference type="RefSeq" id="WP_202921794.1">
    <property type="nucleotide sequence ID" value="NZ_CP036274.1"/>
</dbReference>
<dbReference type="KEGG" id="aagg:ETAA8_26430"/>
<dbReference type="Pfam" id="PF07963">
    <property type="entry name" value="N_methyl"/>
    <property type="match status" value="1"/>
</dbReference>
<dbReference type="NCBIfam" id="TIGR04294">
    <property type="entry name" value="pre_pil_HX9DG"/>
    <property type="match status" value="1"/>
</dbReference>
<dbReference type="Proteomes" id="UP000315017">
    <property type="component" value="Chromosome"/>
</dbReference>